<dbReference type="EMBL" id="NISI01000010">
    <property type="protein sequence ID" value="OWR02089.1"/>
    <property type="molecule type" value="Genomic_DNA"/>
</dbReference>
<evidence type="ECO:0000313" key="1">
    <source>
        <dbReference type="EMBL" id="OWR02089.1"/>
    </source>
</evidence>
<dbReference type="OrthoDB" id="4071750at2"/>
<comment type="caution">
    <text evidence="1">The sequence shown here is derived from an EMBL/GenBank/DDBJ whole genome shotgun (WGS) entry which is preliminary data.</text>
</comment>
<accession>A0A254N1I0</accession>
<gene>
    <name evidence="1" type="ORF">CDO81_20310</name>
</gene>
<dbReference type="AlphaFoldDB" id="A0A254N1I0"/>
<organism evidence="1 2">
    <name type="scientific">Roseateles puraquae</name>
    <dbReference type="NCBI Taxonomy" id="431059"/>
    <lineage>
        <taxon>Bacteria</taxon>
        <taxon>Pseudomonadati</taxon>
        <taxon>Pseudomonadota</taxon>
        <taxon>Betaproteobacteria</taxon>
        <taxon>Burkholderiales</taxon>
        <taxon>Sphaerotilaceae</taxon>
        <taxon>Roseateles</taxon>
    </lineage>
</organism>
<name>A0A254N1I0_9BURK</name>
<reference evidence="1 2" key="1">
    <citation type="journal article" date="2007" name="Int. J. Syst. Evol. Microbiol.">
        <title>Description of Pelomonas aquatica sp. nov. and Pelomonas puraquae sp. nov., isolated from industrial and haemodialysis water.</title>
        <authorList>
            <person name="Gomila M."/>
            <person name="Bowien B."/>
            <person name="Falsen E."/>
            <person name="Moore E.R."/>
            <person name="Lalucat J."/>
        </authorList>
    </citation>
    <scope>NUCLEOTIDE SEQUENCE [LARGE SCALE GENOMIC DNA]</scope>
    <source>
        <strain evidence="1 2">CCUG 52769</strain>
    </source>
</reference>
<proteinExistence type="predicted"/>
<evidence type="ECO:0000313" key="2">
    <source>
        <dbReference type="Proteomes" id="UP000197446"/>
    </source>
</evidence>
<keyword evidence="2" id="KW-1185">Reference proteome</keyword>
<dbReference type="Proteomes" id="UP000197446">
    <property type="component" value="Unassembled WGS sequence"/>
</dbReference>
<sequence>MQCFRVDESGHTGFDLLNDQQRFQGAAAVAITDDEAIRSAAASLKQTVPSGRPACFARALV</sequence>
<protein>
    <submittedName>
        <fullName evidence="1">Uncharacterized protein</fullName>
    </submittedName>
</protein>